<feature type="domain" description="PDZ" evidence="8">
    <location>
        <begin position="319"/>
        <end position="390"/>
    </location>
</feature>
<reference evidence="9 10" key="1">
    <citation type="journal article" date="2014" name="Mol. Plant">
        <title>Chromosome Scale Genome Assembly and Transcriptome Profiling of Nannochloropsis gaditana in Nitrogen Depletion.</title>
        <authorList>
            <person name="Corteggiani Carpinelli E."/>
            <person name="Telatin A."/>
            <person name="Vitulo N."/>
            <person name="Forcato C."/>
            <person name="D'Angelo M."/>
            <person name="Schiavon R."/>
            <person name="Vezzi A."/>
            <person name="Giacometti G.M."/>
            <person name="Morosinotto T."/>
            <person name="Valle G."/>
        </authorList>
    </citation>
    <scope>NUCLEOTIDE SEQUENCE [LARGE SCALE GENOMIC DNA]</scope>
    <source>
        <strain evidence="9 10">B-31</strain>
    </source>
</reference>
<proteinExistence type="inferred from homology"/>
<dbReference type="Gene3D" id="2.30.42.10">
    <property type="match status" value="1"/>
</dbReference>
<evidence type="ECO:0000313" key="9">
    <source>
        <dbReference type="EMBL" id="EWM29652.1"/>
    </source>
</evidence>
<gene>
    <name evidence="9" type="ORF">Naga_100050g15</name>
</gene>
<evidence type="ECO:0000256" key="4">
    <source>
        <dbReference type="ARBA" id="ARBA00022825"/>
    </source>
</evidence>
<dbReference type="InterPro" id="IPR046449">
    <property type="entry name" value="DEGP_PDZ_sf"/>
</dbReference>
<evidence type="ECO:0000256" key="5">
    <source>
        <dbReference type="ARBA" id="ARBA00023026"/>
    </source>
</evidence>
<dbReference type="PANTHER" id="PTHR45980:SF9">
    <property type="entry name" value="PROTEASE DO-LIKE 10, MITOCHONDRIAL-RELATED"/>
    <property type="match status" value="1"/>
</dbReference>
<accession>W7TU24</accession>
<evidence type="ECO:0000256" key="7">
    <source>
        <dbReference type="SAM" id="SignalP"/>
    </source>
</evidence>
<feature type="chain" id="PRO_5004901253" evidence="7">
    <location>
        <begin position="20"/>
        <end position="630"/>
    </location>
</feature>
<dbReference type="OrthoDB" id="4217619at2759"/>
<dbReference type="Pfam" id="PF13365">
    <property type="entry name" value="Trypsin_2"/>
    <property type="match status" value="1"/>
</dbReference>
<dbReference type="PROSITE" id="PS50106">
    <property type="entry name" value="PDZ"/>
    <property type="match status" value="1"/>
</dbReference>
<feature type="region of interest" description="Disordered" evidence="6">
    <location>
        <begin position="28"/>
        <end position="100"/>
    </location>
</feature>
<dbReference type="InterPro" id="IPR041517">
    <property type="entry name" value="DEGP_PDZ"/>
</dbReference>
<feature type="signal peptide" evidence="7">
    <location>
        <begin position="1"/>
        <end position="19"/>
    </location>
</feature>
<feature type="compositionally biased region" description="Polar residues" evidence="6">
    <location>
        <begin position="51"/>
        <end position="61"/>
    </location>
</feature>
<organism evidence="9 10">
    <name type="scientific">Nannochloropsis gaditana</name>
    <dbReference type="NCBI Taxonomy" id="72520"/>
    <lineage>
        <taxon>Eukaryota</taxon>
        <taxon>Sar</taxon>
        <taxon>Stramenopiles</taxon>
        <taxon>Ochrophyta</taxon>
        <taxon>Eustigmatophyceae</taxon>
        <taxon>Eustigmatales</taxon>
        <taxon>Monodopsidaceae</taxon>
        <taxon>Nannochloropsis</taxon>
    </lineage>
</organism>
<dbReference type="EMBL" id="AZIL01000125">
    <property type="protein sequence ID" value="EWM29652.1"/>
    <property type="molecule type" value="Genomic_DNA"/>
</dbReference>
<dbReference type="Proteomes" id="UP000019335">
    <property type="component" value="Chromosome 2"/>
</dbReference>
<dbReference type="GO" id="GO:0006508">
    <property type="term" value="P:proteolysis"/>
    <property type="evidence" value="ECO:0007669"/>
    <property type="project" value="UniProtKB-KW"/>
</dbReference>
<comment type="similarity">
    <text evidence="1">Belongs to the peptidase S1C family.</text>
</comment>
<dbReference type="SUPFAM" id="SSF50156">
    <property type="entry name" value="PDZ domain-like"/>
    <property type="match status" value="1"/>
</dbReference>
<dbReference type="Gene3D" id="3.20.190.20">
    <property type="match status" value="1"/>
</dbReference>
<dbReference type="SUPFAM" id="SSF50494">
    <property type="entry name" value="Trypsin-like serine proteases"/>
    <property type="match status" value="1"/>
</dbReference>
<evidence type="ECO:0000256" key="2">
    <source>
        <dbReference type="ARBA" id="ARBA00022670"/>
    </source>
</evidence>
<keyword evidence="5" id="KW-0843">Virulence</keyword>
<keyword evidence="2 9" id="KW-0645">Protease</keyword>
<dbReference type="Pfam" id="PF17815">
    <property type="entry name" value="PDZ_3"/>
    <property type="match status" value="1"/>
</dbReference>
<dbReference type="FunFam" id="2.40.10.10:FF:000012">
    <property type="entry name" value="protease Do-like 9"/>
    <property type="match status" value="1"/>
</dbReference>
<dbReference type="AlphaFoldDB" id="W7TU24"/>
<keyword evidence="4" id="KW-0720">Serine protease</keyword>
<evidence type="ECO:0000313" key="10">
    <source>
        <dbReference type="Proteomes" id="UP000019335"/>
    </source>
</evidence>
<evidence type="ECO:0000256" key="3">
    <source>
        <dbReference type="ARBA" id="ARBA00022801"/>
    </source>
</evidence>
<keyword evidence="10" id="KW-1185">Reference proteome</keyword>
<name>W7TU24_9STRA</name>
<dbReference type="InterPro" id="IPR001478">
    <property type="entry name" value="PDZ"/>
</dbReference>
<dbReference type="InterPro" id="IPR001940">
    <property type="entry name" value="Peptidase_S1C"/>
</dbReference>
<sequence length="630" mass="68528">MRYFSSVLLLLSGSSLSFSFLPPLPSSRLDSAHPASRHRPCSPGLSAPLSAKTSRTDQNGMSYVRRPHIYRPGKSPELSTSSSNKAALAAETREGPDGMLEEGGEQALLARLLETMGRESLSEQTLDSVLRVYCTHVQPSFAAPWQRLQQISSTSSGFVIEGRRIITNAHSVEYGSIIQIRKRGCDIKWVAELLAYGPECDLAVLTVRDEAFWEDLYPLAFGELPALLDDVSVVGYPVGGESLSVTAGVVSRIELQEYAQGGETLLAIQIDAAINSGNSGGPVINDQDKLVGVAFQSLSSHDTENIGYVIPVDILLHFLADIERHGKYTGFCRLGVKFQPMESPALRRHKALSPGASGVLITRVDPLAPAHGLLRKGDVLMGVDGISLANDGTIPFRKGERVELHYYFSQLFQGDTVQLRIWREGITQDIAVPAYIYKLAVRPHLNNEMPSYFMVGGMVFTVLSHPFLLSNLGETYAPETDADVRLLSLIQSPLQEPEQQLVVLSEVLEHSVNLGYELFHRQHLTLFNGEEIRNLAHLVSLVDACREGEMVFEFDRGEILVLDAGAAHKATQEVASTHGIPASRSTNLVAPEGGTLAPPTSTVAAEDAKMKVKKSIAPPIEAARTSTASQ</sequence>
<evidence type="ECO:0000256" key="6">
    <source>
        <dbReference type="SAM" id="MobiDB-lite"/>
    </source>
</evidence>
<keyword evidence="7" id="KW-0732">Signal</keyword>
<evidence type="ECO:0000256" key="1">
    <source>
        <dbReference type="ARBA" id="ARBA00010541"/>
    </source>
</evidence>
<dbReference type="PRINTS" id="PR00834">
    <property type="entry name" value="PROTEASES2C"/>
</dbReference>
<protein>
    <submittedName>
        <fullName evidence="9">Protease do-like 9</fullName>
    </submittedName>
</protein>
<dbReference type="InterPro" id="IPR036034">
    <property type="entry name" value="PDZ_sf"/>
</dbReference>
<dbReference type="InterPro" id="IPR009003">
    <property type="entry name" value="Peptidase_S1_PA"/>
</dbReference>
<keyword evidence="3" id="KW-0378">Hydrolase</keyword>
<dbReference type="Gene3D" id="2.40.10.10">
    <property type="entry name" value="Trypsin-like serine proteases"/>
    <property type="match status" value="2"/>
</dbReference>
<evidence type="ECO:0000259" key="8">
    <source>
        <dbReference type="PROSITE" id="PS50106"/>
    </source>
</evidence>
<comment type="caution">
    <text evidence="9">The sequence shown here is derived from an EMBL/GenBank/DDBJ whole genome shotgun (WGS) entry which is preliminary data.</text>
</comment>
<dbReference type="InterPro" id="IPR043504">
    <property type="entry name" value="Peptidase_S1_PA_chymotrypsin"/>
</dbReference>
<dbReference type="PANTHER" id="PTHR45980">
    <property type="match status" value="1"/>
</dbReference>
<feature type="region of interest" description="Disordered" evidence="6">
    <location>
        <begin position="577"/>
        <end position="603"/>
    </location>
</feature>
<dbReference type="GO" id="GO:0004252">
    <property type="term" value="F:serine-type endopeptidase activity"/>
    <property type="evidence" value="ECO:0007669"/>
    <property type="project" value="InterPro"/>
</dbReference>